<gene>
    <name evidence="1" type="ORF">TQ35_0006520</name>
</gene>
<dbReference type="EMBL" id="JZWS03000008">
    <property type="protein sequence ID" value="MEW9491838.1"/>
    <property type="molecule type" value="Genomic_DNA"/>
</dbReference>
<protein>
    <submittedName>
        <fullName evidence="1">Uncharacterized protein</fullName>
    </submittedName>
</protein>
<sequence length="65" mass="7198">MVTNTASATVPPPPVYIGYFPEIALAILLIPIVVVLLIGYNYELISFKLPERKARKVKAKKKAKT</sequence>
<evidence type="ECO:0000313" key="2">
    <source>
        <dbReference type="Proteomes" id="UP000053480"/>
    </source>
</evidence>
<dbReference type="Proteomes" id="UP000053480">
    <property type="component" value="Unassembled WGS sequence"/>
</dbReference>
<evidence type="ECO:0000313" key="1">
    <source>
        <dbReference type="EMBL" id="MEW9491838.1"/>
    </source>
</evidence>
<reference evidence="1" key="1">
    <citation type="submission" date="2024-07" db="EMBL/GenBank/DDBJ databases">
        <title>Metagenome and Metagenome-Assembled Genomes of Archaea from a hot spring from the geothermal field of Los Azufres, Mexico.</title>
        <authorList>
            <person name="Marin-Paredes R."/>
            <person name="Martinez-Romero E."/>
            <person name="Servin-Garciduenas L.E."/>
        </authorList>
    </citation>
    <scope>NUCLEOTIDE SEQUENCE</scope>
    <source>
        <strain evidence="1">AZ1-454</strain>
    </source>
</reference>
<accession>A0ACC6TQ56</accession>
<comment type="caution">
    <text evidence="1">The sequence shown here is derived from an EMBL/GenBank/DDBJ whole genome shotgun (WGS) entry which is preliminary data.</text>
</comment>
<organism evidence="1 2">
    <name type="scientific">Candidatus Aramenus sulfurataquae</name>
    <dbReference type="NCBI Taxonomy" id="1326980"/>
    <lineage>
        <taxon>Archaea</taxon>
        <taxon>Thermoproteota</taxon>
        <taxon>Thermoprotei</taxon>
        <taxon>Sulfolobales</taxon>
        <taxon>Sulfolobaceae</taxon>
        <taxon>Candidatus Aramenus</taxon>
    </lineage>
</organism>
<name>A0ACC6TQ56_9CREN</name>
<proteinExistence type="predicted"/>